<organism evidence="13 14">
    <name type="scientific">Helianthus annuus</name>
    <name type="common">Common sunflower</name>
    <dbReference type="NCBI Taxonomy" id="4232"/>
    <lineage>
        <taxon>Eukaryota</taxon>
        <taxon>Viridiplantae</taxon>
        <taxon>Streptophyta</taxon>
        <taxon>Embryophyta</taxon>
        <taxon>Tracheophyta</taxon>
        <taxon>Spermatophyta</taxon>
        <taxon>Magnoliopsida</taxon>
        <taxon>eudicotyledons</taxon>
        <taxon>Gunneridae</taxon>
        <taxon>Pentapetalae</taxon>
        <taxon>asterids</taxon>
        <taxon>campanulids</taxon>
        <taxon>Asterales</taxon>
        <taxon>Asteraceae</taxon>
        <taxon>Asteroideae</taxon>
        <taxon>Heliantheae alliance</taxon>
        <taxon>Heliantheae</taxon>
        <taxon>Helianthus</taxon>
    </lineage>
</organism>
<reference evidence="13" key="2">
    <citation type="submission" date="2020-06" db="EMBL/GenBank/DDBJ databases">
        <title>Helianthus annuus Genome sequencing and assembly Release 2.</title>
        <authorList>
            <person name="Gouzy J."/>
            <person name="Langlade N."/>
            <person name="Munos S."/>
        </authorList>
    </citation>
    <scope>NUCLEOTIDE SEQUENCE</scope>
    <source>
        <tissue evidence="13">Leaves</tissue>
    </source>
</reference>
<gene>
    <name evidence="13" type="ORF">HanXRQr2_Chr12g0537731</name>
</gene>
<dbReference type="InterPro" id="IPR059000">
    <property type="entry name" value="ATPase_P-type_domA"/>
</dbReference>
<proteinExistence type="inferred from homology"/>
<dbReference type="EMBL" id="MNCJ02000327">
    <property type="protein sequence ID" value="KAF5777611.1"/>
    <property type="molecule type" value="Genomic_DNA"/>
</dbReference>
<dbReference type="GO" id="GO:0016020">
    <property type="term" value="C:membrane"/>
    <property type="evidence" value="ECO:0007669"/>
    <property type="project" value="UniProtKB-SubCell"/>
</dbReference>
<evidence type="ECO:0000256" key="3">
    <source>
        <dbReference type="ARBA" id="ARBA00008804"/>
    </source>
</evidence>
<keyword evidence="8" id="KW-0460">Magnesium</keyword>
<dbReference type="GO" id="GO:0005524">
    <property type="term" value="F:ATP binding"/>
    <property type="evidence" value="ECO:0007669"/>
    <property type="project" value="UniProtKB-KW"/>
</dbReference>
<evidence type="ECO:0000256" key="9">
    <source>
        <dbReference type="ARBA" id="ARBA00022967"/>
    </source>
</evidence>
<evidence type="ECO:0000256" key="10">
    <source>
        <dbReference type="ARBA" id="ARBA00022989"/>
    </source>
</evidence>
<keyword evidence="10" id="KW-1133">Transmembrane helix</keyword>
<evidence type="ECO:0000313" key="13">
    <source>
        <dbReference type="EMBL" id="KAF5777611.1"/>
    </source>
</evidence>
<dbReference type="SUPFAM" id="SSF81653">
    <property type="entry name" value="Calcium ATPase, transduction domain A"/>
    <property type="match status" value="1"/>
</dbReference>
<dbReference type="AlphaFoldDB" id="A0A9K3HFZ3"/>
<protein>
    <submittedName>
        <fullName evidence="13">P-type H(+)-exporting transporter</fullName>
    </submittedName>
</protein>
<keyword evidence="7" id="KW-0067">ATP-binding</keyword>
<dbReference type="InterPro" id="IPR008250">
    <property type="entry name" value="ATPase_P-typ_transduc_dom_A_sf"/>
</dbReference>
<name>A0A9K3HFZ3_HELAN</name>
<reference evidence="13" key="1">
    <citation type="journal article" date="2017" name="Nature">
        <title>The sunflower genome provides insights into oil metabolism, flowering and Asterid evolution.</title>
        <authorList>
            <person name="Badouin H."/>
            <person name="Gouzy J."/>
            <person name="Grassa C.J."/>
            <person name="Murat F."/>
            <person name="Staton S.E."/>
            <person name="Cottret L."/>
            <person name="Lelandais-Briere C."/>
            <person name="Owens G.L."/>
            <person name="Carrere S."/>
            <person name="Mayjonade B."/>
            <person name="Legrand L."/>
            <person name="Gill N."/>
            <person name="Kane N.C."/>
            <person name="Bowers J.E."/>
            <person name="Hubner S."/>
            <person name="Bellec A."/>
            <person name="Berard A."/>
            <person name="Berges H."/>
            <person name="Blanchet N."/>
            <person name="Boniface M.C."/>
            <person name="Brunel D."/>
            <person name="Catrice O."/>
            <person name="Chaidir N."/>
            <person name="Claudel C."/>
            <person name="Donnadieu C."/>
            <person name="Faraut T."/>
            <person name="Fievet G."/>
            <person name="Helmstetter N."/>
            <person name="King M."/>
            <person name="Knapp S.J."/>
            <person name="Lai Z."/>
            <person name="Le Paslier M.C."/>
            <person name="Lippi Y."/>
            <person name="Lorenzon L."/>
            <person name="Mandel J.R."/>
            <person name="Marage G."/>
            <person name="Marchand G."/>
            <person name="Marquand E."/>
            <person name="Bret-Mestries E."/>
            <person name="Morien E."/>
            <person name="Nambeesan S."/>
            <person name="Nguyen T."/>
            <person name="Pegot-Espagnet P."/>
            <person name="Pouilly N."/>
            <person name="Raftis F."/>
            <person name="Sallet E."/>
            <person name="Schiex T."/>
            <person name="Thomas J."/>
            <person name="Vandecasteele C."/>
            <person name="Vares D."/>
            <person name="Vear F."/>
            <person name="Vautrin S."/>
            <person name="Crespi M."/>
            <person name="Mangin B."/>
            <person name="Burke J.M."/>
            <person name="Salse J."/>
            <person name="Munos S."/>
            <person name="Vincourt P."/>
            <person name="Rieseberg L.H."/>
            <person name="Langlade N.B."/>
        </authorList>
    </citation>
    <scope>NUCLEOTIDE SEQUENCE</scope>
    <source>
        <tissue evidence="13">Leaves</tissue>
    </source>
</reference>
<dbReference type="Pfam" id="PF00122">
    <property type="entry name" value="E1-E2_ATPase"/>
    <property type="match status" value="1"/>
</dbReference>
<evidence type="ECO:0000313" key="14">
    <source>
        <dbReference type="Proteomes" id="UP000215914"/>
    </source>
</evidence>
<keyword evidence="5" id="KW-0812">Transmembrane</keyword>
<comment type="function">
    <text evidence="1">The plasma membrane ATPase of plants and fungi is a hydrogen ion pump. The proton gradient it generates drives the active transport of nutrients by H(+)-symport. The resulting external acidification and/or internal alkinization may mediate growth responses.</text>
</comment>
<dbReference type="Gene3D" id="1.20.1110.10">
    <property type="entry name" value="Calcium-transporting ATPase, transmembrane domain"/>
    <property type="match status" value="1"/>
</dbReference>
<comment type="subcellular location">
    <subcellularLocation>
        <location evidence="2">Membrane</location>
        <topology evidence="2">Multi-pass membrane protein</topology>
    </subcellularLocation>
</comment>
<accession>A0A9K3HFZ3</accession>
<evidence type="ECO:0000256" key="8">
    <source>
        <dbReference type="ARBA" id="ARBA00022842"/>
    </source>
</evidence>
<comment type="similarity">
    <text evidence="3">Belongs to the cation transport ATPase (P-type) (TC 3.A.3) family. Type IIIA subfamily.</text>
</comment>
<keyword evidence="6" id="KW-0547">Nucleotide-binding</keyword>
<sequence>MEAAAIMPIALARGGVNSHFTIMSLLVPGDIISIKLGYIVPTDARVLEGDPLKIDQSVLTGESLPMTKNPGDGVYSGSTCKQGEIEVVLIATGVHTFFWESGSSCREHDSCWAFSEGMFVEHCLIVRFVVTIRGVHGLALTVFKVNSESNRQ</sequence>
<keyword evidence="11" id="KW-0472">Membrane</keyword>
<evidence type="ECO:0000256" key="7">
    <source>
        <dbReference type="ARBA" id="ARBA00022840"/>
    </source>
</evidence>
<dbReference type="PANTHER" id="PTHR42861">
    <property type="entry name" value="CALCIUM-TRANSPORTING ATPASE"/>
    <property type="match status" value="1"/>
</dbReference>
<evidence type="ECO:0000256" key="5">
    <source>
        <dbReference type="ARBA" id="ARBA00022692"/>
    </source>
</evidence>
<comment type="caution">
    <text evidence="13">The sequence shown here is derived from an EMBL/GenBank/DDBJ whole genome shotgun (WGS) entry which is preliminary data.</text>
</comment>
<dbReference type="Gramene" id="mRNA:HanXRQr2_Chr12g0537731">
    <property type="protein sequence ID" value="mRNA:HanXRQr2_Chr12g0537731"/>
    <property type="gene ID" value="HanXRQr2_Chr12g0537731"/>
</dbReference>
<feature type="domain" description="P-type ATPase A" evidence="12">
    <location>
        <begin position="24"/>
        <end position="98"/>
    </location>
</feature>
<evidence type="ECO:0000256" key="6">
    <source>
        <dbReference type="ARBA" id="ARBA00022741"/>
    </source>
</evidence>
<dbReference type="FunFam" id="2.70.150.10:FF:000042">
    <property type="entry name" value="Plasma membrane ATPase"/>
    <property type="match status" value="1"/>
</dbReference>
<keyword evidence="4" id="KW-0597">Phosphoprotein</keyword>
<dbReference type="Gene3D" id="2.70.150.10">
    <property type="entry name" value="Calcium-transporting ATPase, cytoplasmic transduction domain A"/>
    <property type="match status" value="1"/>
</dbReference>
<keyword evidence="14" id="KW-1185">Reference proteome</keyword>
<evidence type="ECO:0000256" key="2">
    <source>
        <dbReference type="ARBA" id="ARBA00004141"/>
    </source>
</evidence>
<evidence type="ECO:0000256" key="1">
    <source>
        <dbReference type="ARBA" id="ARBA00003417"/>
    </source>
</evidence>
<evidence type="ECO:0000259" key="12">
    <source>
        <dbReference type="Pfam" id="PF00122"/>
    </source>
</evidence>
<evidence type="ECO:0000256" key="11">
    <source>
        <dbReference type="ARBA" id="ARBA00023136"/>
    </source>
</evidence>
<dbReference type="Proteomes" id="UP000215914">
    <property type="component" value="Unassembled WGS sequence"/>
</dbReference>
<evidence type="ECO:0000256" key="4">
    <source>
        <dbReference type="ARBA" id="ARBA00022553"/>
    </source>
</evidence>
<keyword evidence="9" id="KW-1278">Translocase</keyword>